<dbReference type="GO" id="GO:0004519">
    <property type="term" value="F:endonuclease activity"/>
    <property type="evidence" value="ECO:0007669"/>
    <property type="project" value="UniProtKB-KW"/>
</dbReference>
<dbReference type="InterPro" id="IPR056104">
    <property type="entry name" value="DUF7687"/>
</dbReference>
<evidence type="ECO:0000313" key="4">
    <source>
        <dbReference type="EMBL" id="AUZ97187.1"/>
    </source>
</evidence>
<dbReference type="EMBL" id="CP025075">
    <property type="protein sequence ID" value="AUZ97187.1"/>
    <property type="molecule type" value="Genomic_DNA"/>
</dbReference>
<organism evidence="3">
    <name type="scientific">Bacillus caldolyticus</name>
    <dbReference type="NCBI Taxonomy" id="1394"/>
    <lineage>
        <taxon>Bacteria</taxon>
        <taxon>Bacillati</taxon>
        <taxon>Bacillota</taxon>
        <taxon>Bacilli</taxon>
        <taxon>Bacillales</taxon>
        <taxon>Anoxybacillaceae</taxon>
        <taxon>Geobacillus</taxon>
        <taxon>Geobacillus thermoleovorans group</taxon>
    </lineage>
</organism>
<dbReference type="EMBL" id="HQ446235">
    <property type="protein sequence ID" value="ADQ20506.1"/>
    <property type="molecule type" value="Genomic_DNA"/>
</dbReference>
<protein>
    <submittedName>
        <fullName evidence="3 4">BclI</fullName>
    </submittedName>
</protein>
<dbReference type="Pfam" id="PF24739">
    <property type="entry name" value="DUF7690"/>
    <property type="match status" value="1"/>
</dbReference>
<evidence type="ECO:0000313" key="5">
    <source>
        <dbReference type="Proteomes" id="UP000265462"/>
    </source>
</evidence>
<dbReference type="InterPro" id="IPR056107">
    <property type="entry name" value="DUF7690"/>
</dbReference>
<dbReference type="Proteomes" id="UP000265462">
    <property type="component" value="Plasmid pBcl1"/>
</dbReference>
<sequence>MQPNPKFINKSSAFWAYAKLLSEQLGYSKDGVVISYSEAQARAKLKKLGINVKEGIFKDVLRYLKYRAELLNKHKDYLMDVEEARKYFQVALKQHQQNNYTCKLPLNKQKNEKKDYAYFTCIINIIAETELRYFANNNGLVYGKDIYFDDNPMNLSYILNFNRELEGIMSRRFDGAFPSTVNPILIWEIKEYYYTTTFGSRIADGVYETQLDGYEIKTIREETNKNIQHIYFIDDYNTWWNMGKSYLCRIIDMLHMGLVDEVIMGKEVFERWPQILRAVLNQYYK</sequence>
<name>E5LGB8_BACCL</name>
<evidence type="ECO:0000259" key="1">
    <source>
        <dbReference type="Pfam" id="PF24736"/>
    </source>
</evidence>
<feature type="domain" description="DUF7687" evidence="1">
    <location>
        <begin position="79"/>
        <end position="277"/>
    </location>
</feature>
<evidence type="ECO:0000313" key="3">
    <source>
        <dbReference type="EMBL" id="ADQ20506.1"/>
    </source>
</evidence>
<keyword evidence="4" id="KW-0540">Nuclease</keyword>
<accession>E5LGB8</accession>
<feature type="domain" description="DUF7690" evidence="2">
    <location>
        <begin position="1"/>
        <end position="74"/>
    </location>
</feature>
<dbReference type="PRO" id="PR:E5LGB8"/>
<geneLocation type="plasmid" evidence="4 5">
    <name>pBcl1</name>
</geneLocation>
<evidence type="ECO:0000259" key="2">
    <source>
        <dbReference type="Pfam" id="PF24739"/>
    </source>
</evidence>
<keyword evidence="4" id="KW-0255">Endonuclease</keyword>
<gene>
    <name evidence="3" type="primary">bclIR</name>
    <name evidence="4" type="ORF">CWI35_18048</name>
</gene>
<reference evidence="3" key="1">
    <citation type="submission" date="2010-10" db="EMBL/GenBank/DDBJ databases">
        <title>BclI restriction-modification system genes.</title>
        <authorList>
            <person name="Mersha F."/>
        </authorList>
    </citation>
    <scope>NUCLEOTIDE SEQUENCE</scope>
    <source>
        <strain evidence="3">NEB 144</strain>
    </source>
</reference>
<dbReference type="RefSeq" id="WP_205536320.1">
    <property type="nucleotide sequence ID" value="NZ_CP025075.1"/>
</dbReference>
<dbReference type="AlphaFoldDB" id="E5LGB8"/>
<reference evidence="4 5" key="2">
    <citation type="submission" date="2018-02" db="EMBL/GenBank/DDBJ databases">
        <title>Complete genome and methylome analysis of Bacillus caldolyticus.</title>
        <authorList>
            <person name="Fomenkov A.I."/>
            <person name="Mersha F."/>
            <person name="Vincze T."/>
            <person name="Roberts R.J."/>
        </authorList>
    </citation>
    <scope>NUCLEOTIDE SEQUENCE [LARGE SCALE GENOMIC DNA]</scope>
    <source>
        <strain evidence="4 5">NEB414</strain>
        <plasmid evidence="4 5">pBcl1</plasmid>
    </source>
</reference>
<keyword evidence="4" id="KW-0378">Hydrolase</keyword>
<keyword evidence="5" id="KW-1185">Reference proteome</keyword>
<dbReference type="KEGG" id="bcal:CWI35_18048"/>
<dbReference type="Pfam" id="PF24736">
    <property type="entry name" value="DUF7687"/>
    <property type="match status" value="1"/>
</dbReference>
<keyword evidence="4" id="KW-0614">Plasmid</keyword>
<proteinExistence type="predicted"/>